<organism evidence="1 2">
    <name type="scientific">Ectopseudomonas oleovorans</name>
    <name type="common">Pseudomonas oleovorans</name>
    <dbReference type="NCBI Taxonomy" id="301"/>
    <lineage>
        <taxon>Bacteria</taxon>
        <taxon>Pseudomonadati</taxon>
        <taxon>Pseudomonadota</taxon>
        <taxon>Gammaproteobacteria</taxon>
        <taxon>Pseudomonadales</taxon>
        <taxon>Pseudomonadaceae</taxon>
        <taxon>Ectopseudomonas</taxon>
    </lineage>
</organism>
<accession>A0A379K8V4</accession>
<reference evidence="1 2" key="1">
    <citation type="submission" date="2018-06" db="EMBL/GenBank/DDBJ databases">
        <authorList>
            <consortium name="Pathogen Informatics"/>
            <person name="Doyle S."/>
        </authorList>
    </citation>
    <scope>NUCLEOTIDE SEQUENCE [LARGE SCALE GENOMIC DNA]</scope>
    <source>
        <strain evidence="1 2">NCTC10860</strain>
    </source>
</reference>
<evidence type="ECO:0000313" key="2">
    <source>
        <dbReference type="Proteomes" id="UP000254084"/>
    </source>
</evidence>
<dbReference type="Proteomes" id="UP000254084">
    <property type="component" value="Unassembled WGS sequence"/>
</dbReference>
<dbReference type="EMBL" id="UGUW01000004">
    <property type="protein sequence ID" value="SUD61165.1"/>
    <property type="molecule type" value="Genomic_DNA"/>
</dbReference>
<dbReference type="AlphaFoldDB" id="A0A379K8V4"/>
<evidence type="ECO:0000313" key="1">
    <source>
        <dbReference type="EMBL" id="SUD61165.1"/>
    </source>
</evidence>
<protein>
    <submittedName>
        <fullName evidence="1">Periplasmic binding protein</fullName>
    </submittedName>
</protein>
<dbReference type="RefSeq" id="WP_255312155.1">
    <property type="nucleotide sequence ID" value="NZ_UGUW01000004.1"/>
</dbReference>
<name>A0A379K8V4_ECTOL</name>
<sequence length="48" mass="5222">MRLANILGGLAAVLLFPNLALAEPLPQRWVSSGGALRVCEDFREMLLV</sequence>
<proteinExistence type="predicted"/>
<gene>
    <name evidence="1" type="ORF">NCTC10860_03538</name>
</gene>